<evidence type="ECO:0000256" key="2">
    <source>
        <dbReference type="ARBA" id="ARBA00004141"/>
    </source>
</evidence>
<gene>
    <name evidence="9" type="ORF">SI8410_13017751</name>
</gene>
<feature type="region of interest" description="Disordered" evidence="8">
    <location>
        <begin position="38"/>
        <end position="82"/>
    </location>
</feature>
<evidence type="ECO:0000256" key="7">
    <source>
        <dbReference type="RuleBase" id="RU363107"/>
    </source>
</evidence>
<protein>
    <recommendedName>
        <fullName evidence="7">PRA1 family protein</fullName>
    </recommendedName>
</protein>
<feature type="transmembrane region" description="Helical" evidence="7">
    <location>
        <begin position="183"/>
        <end position="209"/>
    </location>
</feature>
<evidence type="ECO:0000256" key="5">
    <source>
        <dbReference type="ARBA" id="ARBA00022989"/>
    </source>
</evidence>
<reference evidence="9" key="1">
    <citation type="submission" date="2020-02" db="EMBL/GenBank/DDBJ databases">
        <authorList>
            <person name="Scholz U."/>
            <person name="Mascher M."/>
            <person name="Fiebig A."/>
        </authorList>
    </citation>
    <scope>NUCLEOTIDE SEQUENCE</scope>
</reference>
<proteinExistence type="inferred from homology"/>
<keyword evidence="6 7" id="KW-0472">Membrane</keyword>
<evidence type="ECO:0000256" key="3">
    <source>
        <dbReference type="ARBA" id="ARBA00006483"/>
    </source>
</evidence>
<keyword evidence="5 7" id="KW-1133">Transmembrane helix</keyword>
<dbReference type="OrthoDB" id="779054at2759"/>
<organism evidence="9 10">
    <name type="scientific">Spirodela intermedia</name>
    <name type="common">Intermediate duckweed</name>
    <dbReference type="NCBI Taxonomy" id="51605"/>
    <lineage>
        <taxon>Eukaryota</taxon>
        <taxon>Viridiplantae</taxon>
        <taxon>Streptophyta</taxon>
        <taxon>Embryophyta</taxon>
        <taxon>Tracheophyta</taxon>
        <taxon>Spermatophyta</taxon>
        <taxon>Magnoliopsida</taxon>
        <taxon>Liliopsida</taxon>
        <taxon>Araceae</taxon>
        <taxon>Lemnoideae</taxon>
        <taxon>Spirodela</taxon>
    </lineage>
</organism>
<dbReference type="GO" id="GO:0016020">
    <property type="term" value="C:membrane"/>
    <property type="evidence" value="ECO:0007669"/>
    <property type="project" value="UniProtKB-SubCell"/>
</dbReference>
<dbReference type="Proteomes" id="UP000663760">
    <property type="component" value="Chromosome 13"/>
</dbReference>
<feature type="transmembrane region" description="Helical" evidence="7">
    <location>
        <begin position="243"/>
        <end position="268"/>
    </location>
</feature>
<dbReference type="InterPro" id="IPR004895">
    <property type="entry name" value="Prenylated_rab_accept_PRA1"/>
</dbReference>
<evidence type="ECO:0000256" key="1">
    <source>
        <dbReference type="ARBA" id="ARBA00002501"/>
    </source>
</evidence>
<dbReference type="GO" id="GO:0005794">
    <property type="term" value="C:Golgi apparatus"/>
    <property type="evidence" value="ECO:0007669"/>
    <property type="project" value="TreeGrafter"/>
</dbReference>
<keyword evidence="10" id="KW-1185">Reference proteome</keyword>
<dbReference type="EMBL" id="LR746276">
    <property type="protein sequence ID" value="CAA7407073.1"/>
    <property type="molecule type" value="Genomic_DNA"/>
</dbReference>
<keyword evidence="4 7" id="KW-0812">Transmembrane</keyword>
<evidence type="ECO:0000313" key="10">
    <source>
        <dbReference type="Proteomes" id="UP000663760"/>
    </source>
</evidence>
<keyword evidence="7" id="KW-0813">Transport</keyword>
<evidence type="ECO:0000313" key="9">
    <source>
        <dbReference type="EMBL" id="CAA7407073.1"/>
    </source>
</evidence>
<dbReference type="GO" id="GO:0005783">
    <property type="term" value="C:endoplasmic reticulum"/>
    <property type="evidence" value="ECO:0007669"/>
    <property type="project" value="UniProtKB-ARBA"/>
</dbReference>
<dbReference type="GO" id="GO:0016192">
    <property type="term" value="P:vesicle-mediated transport"/>
    <property type="evidence" value="ECO:0007669"/>
    <property type="project" value="UniProtKB-ARBA"/>
</dbReference>
<evidence type="ECO:0000256" key="8">
    <source>
        <dbReference type="SAM" id="MobiDB-lite"/>
    </source>
</evidence>
<sequence length="293" mass="31121">MAPPAGGVFSANPLSLSVPEPAFESWLRETGYLEILDERASSSSSAASSGAAKAPRRRRGFSNLGASVPGTGASSSSSSSSDPASAFLVWGGGRGSGGLKGVVNLIRGGALLSVVRTFISILTINPFARLDAEDFSGSTPPWAVGFLTAGGQSSSYSWPAGPSLARMRVQENVKRYARNYASLWLLVLACTLYKMPLALFGLVSSLAIWELLRFASDSWVLEQRYPGVRFALVRVAQLATATVLYYCHLQVAVLCALSISYTVMVLHASLRKLSSTSKPLSGASRHKRSHQNT</sequence>
<accession>A0A7I8LAM7</accession>
<dbReference type="Pfam" id="PF03208">
    <property type="entry name" value="PRA1"/>
    <property type="match status" value="1"/>
</dbReference>
<feature type="compositionally biased region" description="Low complexity" evidence="8">
    <location>
        <begin position="41"/>
        <end position="53"/>
    </location>
</feature>
<dbReference type="AlphaFoldDB" id="A0A7I8LAM7"/>
<comment type="subcellular location">
    <subcellularLocation>
        <location evidence="2 7">Membrane</location>
        <topology evidence="2 7">Multi-pass membrane protein</topology>
    </subcellularLocation>
</comment>
<comment type="function">
    <text evidence="1 7">May be involved in both secretory and endocytic intracellular trafficking in the endosomal/prevacuolar compartments.</text>
</comment>
<comment type="similarity">
    <text evidence="3 7">Belongs to the PRA1 family.</text>
</comment>
<evidence type="ECO:0000256" key="4">
    <source>
        <dbReference type="ARBA" id="ARBA00022692"/>
    </source>
</evidence>
<name>A0A7I8LAM7_SPIIN</name>
<dbReference type="PANTHER" id="PTHR19317:SF1">
    <property type="entry name" value="PRA1 FAMILY PROTEIN H"/>
    <property type="match status" value="1"/>
</dbReference>
<evidence type="ECO:0000256" key="6">
    <source>
        <dbReference type="ARBA" id="ARBA00023136"/>
    </source>
</evidence>
<dbReference type="PANTHER" id="PTHR19317">
    <property type="entry name" value="PRENYLATED RAB ACCEPTOR 1-RELATED"/>
    <property type="match status" value="1"/>
</dbReference>